<feature type="domain" description="Amidohydrolase-related" evidence="1">
    <location>
        <begin position="15"/>
        <end position="276"/>
    </location>
</feature>
<dbReference type="Proteomes" id="UP000199365">
    <property type="component" value="Unassembled WGS sequence"/>
</dbReference>
<dbReference type="EMBL" id="FNKX01000003">
    <property type="protein sequence ID" value="SDR59447.1"/>
    <property type="molecule type" value="Genomic_DNA"/>
</dbReference>
<reference evidence="4" key="2">
    <citation type="submission" date="2016-10" db="EMBL/GenBank/DDBJ databases">
        <authorList>
            <person name="Varghese N."/>
            <person name="Submissions S."/>
        </authorList>
    </citation>
    <scope>NUCLEOTIDE SEQUENCE [LARGE SCALE GENOMIC DNA]</scope>
    <source>
        <strain evidence="4">DUS833</strain>
    </source>
</reference>
<accession>A0A1H1KBP8</accession>
<dbReference type="PANTHER" id="PTHR35563:SF2">
    <property type="entry name" value="BARREL METAL-DEPENDENT HYDROLASE, PUTATIVE (AFU_ORTHOLOGUE AFUA_1G16240)-RELATED"/>
    <property type="match status" value="1"/>
</dbReference>
<dbReference type="Pfam" id="PF04909">
    <property type="entry name" value="Amidohydro_2"/>
    <property type="match status" value="1"/>
</dbReference>
<dbReference type="AlphaFoldDB" id="A0A1H1KBP8"/>
<name>A0A1H1KBP8_9BURK</name>
<dbReference type="STRING" id="157910.SAMN05445850_6847"/>
<protein>
    <submittedName>
        <fullName evidence="2">Predicted metal-dependent hydrolase, TIM-barrel fold</fullName>
    </submittedName>
</protein>
<dbReference type="EMBL" id="FNKX01000004">
    <property type="protein sequence ID" value="SDR61012.1"/>
    <property type="molecule type" value="Genomic_DNA"/>
</dbReference>
<evidence type="ECO:0000313" key="3">
    <source>
        <dbReference type="EMBL" id="SDR61012.1"/>
    </source>
</evidence>
<dbReference type="InterPro" id="IPR052358">
    <property type="entry name" value="Aro_Compnd_Degr_Hydrolases"/>
</dbReference>
<proteinExistence type="predicted"/>
<dbReference type="Gene3D" id="3.20.20.140">
    <property type="entry name" value="Metal-dependent hydrolases"/>
    <property type="match status" value="1"/>
</dbReference>
<organism evidence="2 4">
    <name type="scientific">Paraburkholderia tuberum</name>
    <dbReference type="NCBI Taxonomy" id="157910"/>
    <lineage>
        <taxon>Bacteria</taxon>
        <taxon>Pseudomonadati</taxon>
        <taxon>Pseudomonadota</taxon>
        <taxon>Betaproteobacteria</taxon>
        <taxon>Burkholderiales</taxon>
        <taxon>Burkholderiaceae</taxon>
        <taxon>Paraburkholderia</taxon>
    </lineage>
</organism>
<evidence type="ECO:0000313" key="4">
    <source>
        <dbReference type="Proteomes" id="UP000199365"/>
    </source>
</evidence>
<reference evidence="2" key="1">
    <citation type="submission" date="2016-10" db="EMBL/GenBank/DDBJ databases">
        <authorList>
            <person name="de Groot N.N."/>
        </authorList>
    </citation>
    <scope>NUCLEOTIDE SEQUENCE [LARGE SCALE GENOMIC DNA]</scope>
    <source>
        <strain evidence="2">DUS833</strain>
    </source>
</reference>
<sequence length="295" mass="32461">MTQAPSIGRPRLPRVDTHAHVFARTLPLADGRRYAPDYDATLDAYLKLLDENDIGNAVLVQPSFLGTDNSHLLQALTSDISRLRGVAVVSPEISEDDLQRLNCQGVTGVRLNLVGQTLPKLGSAPYVTLWRQLSKLGWHVELHREASDLAPLVNTLLDVGLPVVVDHFGRPDPDSGTRDPGFNDLLEFGPSGRVWVKISGAYRCSEPDSSFMRDATDQLIDAFGAERLMWGSDWPHTQFEHATDYSQTLTALLDLHLAPAIVEAILCSTPHSFYGFDKDPVRDIVPTTPTSQLTS</sequence>
<gene>
    <name evidence="2" type="ORF">SAMN05445850_6847</name>
    <name evidence="3" type="ORF">SAMN05445850_7499</name>
</gene>
<dbReference type="SUPFAM" id="SSF51556">
    <property type="entry name" value="Metallo-dependent hydrolases"/>
    <property type="match status" value="1"/>
</dbReference>
<keyword evidence="2" id="KW-0378">Hydrolase</keyword>
<keyword evidence="4" id="KW-1185">Reference proteome</keyword>
<dbReference type="GO" id="GO:0016787">
    <property type="term" value="F:hydrolase activity"/>
    <property type="evidence" value="ECO:0007669"/>
    <property type="project" value="UniProtKB-KW"/>
</dbReference>
<dbReference type="PANTHER" id="PTHR35563">
    <property type="entry name" value="BARREL METAL-DEPENDENT HYDROLASE, PUTATIVE (AFU_ORTHOLOGUE AFUA_1G16240)-RELATED"/>
    <property type="match status" value="1"/>
</dbReference>
<dbReference type="RefSeq" id="WP_090811069.1">
    <property type="nucleotide sequence ID" value="NZ_FNKX01000003.1"/>
</dbReference>
<evidence type="ECO:0000313" key="2">
    <source>
        <dbReference type="EMBL" id="SDR59447.1"/>
    </source>
</evidence>
<dbReference type="InterPro" id="IPR006680">
    <property type="entry name" value="Amidohydro-rel"/>
</dbReference>
<evidence type="ECO:0000259" key="1">
    <source>
        <dbReference type="Pfam" id="PF04909"/>
    </source>
</evidence>
<dbReference type="InterPro" id="IPR032466">
    <property type="entry name" value="Metal_Hydrolase"/>
</dbReference>